<reference evidence="1 2" key="1">
    <citation type="submission" date="2020-09" db="EMBL/GenBank/DDBJ databases">
        <title>De no assembly of potato wild relative species, Solanum commersonii.</title>
        <authorList>
            <person name="Cho K."/>
        </authorList>
    </citation>
    <scope>NUCLEOTIDE SEQUENCE [LARGE SCALE GENOMIC DNA]</scope>
    <source>
        <strain evidence="1">LZ3.2</strain>
        <tissue evidence="1">Leaf</tissue>
    </source>
</reference>
<name>A0A9J5Z5Q0_SOLCO</name>
<evidence type="ECO:0000313" key="1">
    <source>
        <dbReference type="EMBL" id="KAG5606788.1"/>
    </source>
</evidence>
<evidence type="ECO:0000313" key="2">
    <source>
        <dbReference type="Proteomes" id="UP000824120"/>
    </source>
</evidence>
<organism evidence="1 2">
    <name type="scientific">Solanum commersonii</name>
    <name type="common">Commerson's wild potato</name>
    <name type="synonym">Commerson's nightshade</name>
    <dbReference type="NCBI Taxonomy" id="4109"/>
    <lineage>
        <taxon>Eukaryota</taxon>
        <taxon>Viridiplantae</taxon>
        <taxon>Streptophyta</taxon>
        <taxon>Embryophyta</taxon>
        <taxon>Tracheophyta</taxon>
        <taxon>Spermatophyta</taxon>
        <taxon>Magnoliopsida</taxon>
        <taxon>eudicotyledons</taxon>
        <taxon>Gunneridae</taxon>
        <taxon>Pentapetalae</taxon>
        <taxon>asterids</taxon>
        <taxon>lamiids</taxon>
        <taxon>Solanales</taxon>
        <taxon>Solanaceae</taxon>
        <taxon>Solanoideae</taxon>
        <taxon>Solaneae</taxon>
        <taxon>Solanum</taxon>
    </lineage>
</organism>
<gene>
    <name evidence="1" type="ORF">H5410_028280</name>
</gene>
<keyword evidence="2" id="KW-1185">Reference proteome</keyword>
<accession>A0A9J5Z5Q0</accession>
<proteinExistence type="predicted"/>
<protein>
    <submittedName>
        <fullName evidence="1">Uncharacterized protein</fullName>
    </submittedName>
</protein>
<comment type="caution">
    <text evidence="1">The sequence shown here is derived from an EMBL/GenBank/DDBJ whole genome shotgun (WGS) entry which is preliminary data.</text>
</comment>
<sequence>MLTSNDKFNVNCAWEALRRRGSVQELLWQNRIPTIQVLVKIKIEIEVKYCCCNGIQQESFENLFVKCADAIKQLNMFAGAVGIECSVIQLKQFCSTWWKFECAVKLKPLILVVPSFIG</sequence>
<dbReference type="EMBL" id="JACXVP010000005">
    <property type="protein sequence ID" value="KAG5606788.1"/>
    <property type="molecule type" value="Genomic_DNA"/>
</dbReference>
<dbReference type="AlphaFoldDB" id="A0A9J5Z5Q0"/>
<dbReference type="Proteomes" id="UP000824120">
    <property type="component" value="Chromosome 5"/>
</dbReference>